<keyword evidence="1" id="KW-0378">Hydrolase</keyword>
<protein>
    <recommendedName>
        <fullName evidence="2">Alpha glucuronidase N-terminal domain-containing protein</fullName>
    </recommendedName>
</protein>
<dbReference type="Proteomes" id="UP001244640">
    <property type="component" value="Unassembled WGS sequence"/>
</dbReference>
<organism evidence="3 4">
    <name type="scientific">Sphingobacterium zeae</name>
    <dbReference type="NCBI Taxonomy" id="1776859"/>
    <lineage>
        <taxon>Bacteria</taxon>
        <taxon>Pseudomonadati</taxon>
        <taxon>Bacteroidota</taxon>
        <taxon>Sphingobacteriia</taxon>
        <taxon>Sphingobacteriales</taxon>
        <taxon>Sphingobacteriaceae</taxon>
        <taxon>Sphingobacterium</taxon>
    </lineage>
</organism>
<comment type="caution">
    <text evidence="3">The sequence shown here is derived from an EMBL/GenBank/DDBJ whole genome shotgun (WGS) entry which is preliminary data.</text>
</comment>
<evidence type="ECO:0000313" key="4">
    <source>
        <dbReference type="Proteomes" id="UP001244640"/>
    </source>
</evidence>
<name>A0ABU0TZA5_9SPHI</name>
<reference evidence="3 4" key="1">
    <citation type="submission" date="2023-07" db="EMBL/GenBank/DDBJ databases">
        <title>Functional and genomic diversity of the sorghum phyllosphere microbiome.</title>
        <authorList>
            <person name="Shade A."/>
        </authorList>
    </citation>
    <scope>NUCLEOTIDE SEQUENCE [LARGE SCALE GENOMIC DNA]</scope>
    <source>
        <strain evidence="3 4">SORGH_AS_0892</strain>
    </source>
</reference>
<keyword evidence="4" id="KW-1185">Reference proteome</keyword>
<dbReference type="Gene3D" id="3.30.379.10">
    <property type="entry name" value="Chitobiase/beta-hexosaminidase domain 2-like"/>
    <property type="match status" value="1"/>
</dbReference>
<dbReference type="SUPFAM" id="SSF55545">
    <property type="entry name" value="beta-N-acetylhexosaminidase-like domain"/>
    <property type="match status" value="1"/>
</dbReference>
<dbReference type="Pfam" id="PF03648">
    <property type="entry name" value="Glyco_hydro_67N"/>
    <property type="match status" value="1"/>
</dbReference>
<dbReference type="PANTHER" id="PTHR47406">
    <property type="entry name" value="COAGULATION FACTOR 5/8 TYPE, C-TERMINAL"/>
    <property type="match status" value="1"/>
</dbReference>
<dbReference type="PANTHER" id="PTHR47406:SF2">
    <property type="entry name" value="ALPHA GLUCURONIDASE N-TERMINAL DOMAIN-CONTAINING PROTEIN"/>
    <property type="match status" value="1"/>
</dbReference>
<evidence type="ECO:0000259" key="2">
    <source>
        <dbReference type="Pfam" id="PF03648"/>
    </source>
</evidence>
<dbReference type="EMBL" id="JAUTBA010000001">
    <property type="protein sequence ID" value="MDQ1148035.1"/>
    <property type="molecule type" value="Genomic_DNA"/>
</dbReference>
<dbReference type="RefSeq" id="WP_307184180.1">
    <property type="nucleotide sequence ID" value="NZ_JAUTBA010000001.1"/>
</dbReference>
<dbReference type="InterPro" id="IPR032287">
    <property type="entry name" value="DUF4838"/>
</dbReference>
<evidence type="ECO:0000256" key="1">
    <source>
        <dbReference type="ARBA" id="ARBA00022801"/>
    </source>
</evidence>
<sequence length="755" mass="85896">MMKDANYKLNLFVLVGLLFISSCMAQQVDIVRDRKAETEILISSHPSNLERKAALVLQEYIKRITGVPLAILSSPSGTKKHVVYIGNNFYQQRIGKKVELGNEGFEISVRDGQVYLTGGSGKGLLYGVYELIEKQFGARKYDQGPAWVPKRANLSLPQDFNFRFEPPLRYRESYYPASADGEYLDWHHLHRFEDLWGLWGHSFFKIIPPEDYFQQHPEYFALTNGKRSATQLCLTNPDVQKIAINYFRQAIADNPDAVYWSIAPMDGKGYCTCDRCTKVDQEEGGPQGTLIRFVNSVAAQFPEQNFTTLAYGYTAEAPKITRPSANVHVLLSTIDATREQGLAVNPTAAPFRRQLKDWSKISSHIFVWDYTTQFTAYLNPFPMYDHYQSNIAYMYQNGVKGIFEHGPGHTLADMSAYASYMQAKSLWNPELDQAEVEEDFLDGYYGAASKVINKYLKQLVEARKTSRSTLDIYGNPILSRHGYLRLEKMKLFKELLNNAQKTVAGDPKFLSRVKLIALGLEYAALEQAKAYGDHPFGFLNRKADGQWVVNPNWMNRIDEFLDHALRGGAIELAETGGSLEQYRQQWLTLLNKPYLPSLLQGIEPQFKPSFLEDFPANGKTTLNDGLSGTTDYSYNWLLFDSKDVEITFPFPNETMASQIQLNFLLDPAHYLFLPDGIAVESSEDNISYVNIGTYKIDTGLIPEGPICFPVSFGLKQQKGRFLKVKISFSQEFPHWFEGSKHRNPLFAIDEIHVRK</sequence>
<feature type="domain" description="Alpha glucuronidase N-terminal" evidence="2">
    <location>
        <begin position="52"/>
        <end position="131"/>
    </location>
</feature>
<dbReference type="PROSITE" id="PS51257">
    <property type="entry name" value="PROKAR_LIPOPROTEIN"/>
    <property type="match status" value="1"/>
</dbReference>
<dbReference type="InterPro" id="IPR005154">
    <property type="entry name" value="Glyco_hydro_67_aGlcAse_N"/>
</dbReference>
<evidence type="ECO:0000313" key="3">
    <source>
        <dbReference type="EMBL" id="MDQ1148035.1"/>
    </source>
</evidence>
<gene>
    <name evidence="3" type="ORF">QE382_000019</name>
</gene>
<dbReference type="Pfam" id="PF16126">
    <property type="entry name" value="DUF4838"/>
    <property type="match status" value="1"/>
</dbReference>
<dbReference type="InterPro" id="IPR029018">
    <property type="entry name" value="Hex-like_dom2"/>
</dbReference>
<proteinExistence type="predicted"/>
<accession>A0ABU0TZA5</accession>